<reference evidence="2" key="1">
    <citation type="submission" date="2022-12" db="EMBL/GenBank/DDBJ databases">
        <title>Isolation and characterisation of novel Methanocorpusculum spp. from native Australian herbivores indicates the genus is ancestrally host-associated.</title>
        <authorList>
            <person name="Volmer J.G."/>
            <person name="Soo R.M."/>
            <person name="Evans P.N."/>
            <person name="Hoedt E.C."/>
            <person name="Astorga Alsina A.L."/>
            <person name="Woodcroft B.J."/>
            <person name="Tyson G.W."/>
            <person name="Hugenholtz P."/>
            <person name="Morrison M."/>
        </authorList>
    </citation>
    <scope>NUCLEOTIDE SEQUENCE</scope>
    <source>
        <strain evidence="2">MG</strain>
    </source>
</reference>
<feature type="region of interest" description="Disordered" evidence="1">
    <location>
        <begin position="45"/>
        <end position="79"/>
    </location>
</feature>
<keyword evidence="3" id="KW-1185">Reference proteome</keyword>
<proteinExistence type="predicted"/>
<dbReference type="RefSeq" id="WP_268925119.1">
    <property type="nucleotide sequence ID" value="NZ_JAPTGB010000013.1"/>
</dbReference>
<evidence type="ECO:0000313" key="2">
    <source>
        <dbReference type="EMBL" id="MCZ0860920.1"/>
    </source>
</evidence>
<protein>
    <submittedName>
        <fullName evidence="2">Uncharacterized protein</fullName>
    </submittedName>
</protein>
<dbReference type="EMBL" id="JAPTGB010000013">
    <property type="protein sequence ID" value="MCZ0860920.1"/>
    <property type="molecule type" value="Genomic_DNA"/>
</dbReference>
<sequence length="142" mass="15880">MVATATSNRPAPGGRERRKKCDERSRAVRRICVICVILSSSCPYEETRTTEILASRHKPKTPDHDTPHPPRKPPMNEEPLRYYGHTYCGTAFTLGRYRTAEPCSPPPLGSLSHGRAVLRSPLRGSLSQTRLKMLAKPTQDSK</sequence>
<organism evidence="2 3">
    <name type="scientific">Methanocorpusculum petauri</name>
    <dbReference type="NCBI Taxonomy" id="3002863"/>
    <lineage>
        <taxon>Archaea</taxon>
        <taxon>Methanobacteriati</taxon>
        <taxon>Methanobacteriota</taxon>
        <taxon>Stenosarchaea group</taxon>
        <taxon>Methanomicrobia</taxon>
        <taxon>Methanomicrobiales</taxon>
        <taxon>Methanocorpusculaceae</taxon>
        <taxon>Methanocorpusculum</taxon>
    </lineage>
</organism>
<gene>
    <name evidence="2" type="ORF">O0S10_06730</name>
</gene>
<evidence type="ECO:0000256" key="1">
    <source>
        <dbReference type="SAM" id="MobiDB-lite"/>
    </source>
</evidence>
<dbReference type="Proteomes" id="UP001141422">
    <property type="component" value="Unassembled WGS sequence"/>
</dbReference>
<feature type="region of interest" description="Disordered" evidence="1">
    <location>
        <begin position="1"/>
        <end position="22"/>
    </location>
</feature>
<evidence type="ECO:0000313" key="3">
    <source>
        <dbReference type="Proteomes" id="UP001141422"/>
    </source>
</evidence>
<name>A0ABT4IGP9_9EURY</name>
<accession>A0ABT4IGP9</accession>
<feature type="compositionally biased region" description="Basic and acidic residues" evidence="1">
    <location>
        <begin position="60"/>
        <end position="79"/>
    </location>
</feature>
<comment type="caution">
    <text evidence="2">The sequence shown here is derived from an EMBL/GenBank/DDBJ whole genome shotgun (WGS) entry which is preliminary data.</text>
</comment>